<evidence type="ECO:0000313" key="3">
    <source>
        <dbReference type="Proteomes" id="UP000478052"/>
    </source>
</evidence>
<feature type="domain" description="Reverse transcriptase" evidence="1">
    <location>
        <begin position="303"/>
        <end position="557"/>
    </location>
</feature>
<dbReference type="SUPFAM" id="SSF56672">
    <property type="entry name" value="DNA/RNA polymerases"/>
    <property type="match status" value="1"/>
</dbReference>
<protein>
    <submittedName>
        <fullName evidence="2">Reverse transcriptase domain-containing protein</fullName>
    </submittedName>
</protein>
<accession>A0A6G0ZP59</accession>
<evidence type="ECO:0000259" key="1">
    <source>
        <dbReference type="PROSITE" id="PS50878"/>
    </source>
</evidence>
<name>A0A6G0ZP59_APHCR</name>
<dbReference type="InterPro" id="IPR043502">
    <property type="entry name" value="DNA/RNA_pol_sf"/>
</dbReference>
<dbReference type="GO" id="GO:0003964">
    <property type="term" value="F:RNA-directed DNA polymerase activity"/>
    <property type="evidence" value="ECO:0007669"/>
    <property type="project" value="UniProtKB-KW"/>
</dbReference>
<keyword evidence="2" id="KW-0548">Nucleotidyltransferase</keyword>
<sequence>MELTEEPCASILYHIIEHRPSINESTIVQQATDLLVPCDIYLPALSISCPFPSALPMHDAQHTYYDFKNANYERIIHRLESIDWYNALDSRSTDLSADFLQKSLLDCIRECVPLRNFRNSTFPIWVSSKLKKLLVMKKQSHKQYKMLGGHNRYSIFSQLRAQCKFESKCLYSHYLRNLQNRLCVDPKSFWKFVRSKRGVSTIPDEVHLGESKASSDQVASLFASHFSSVYGDSRFTYNDLSDEFTNNQFSHLLSNLSISIDEVNIALNSLSNVYSSGPDGISVNLLYHCRASLSLPVTLIFNKSLTEGVFPSVWKISRITPIFKSGNPADVANYRPISGLPLLGKLFESIVLKRIERSFLTTLSIDQHGFFPGCSTVTSYVVFASYLHAAFELGNQVDVIYMDFSKAFDFIDHNALLYILDRLGVGEPLLSWFSSYLSDRRQFVYLFGKSSDLFMILASSGVPQGSRLDPLLFNIFINTMCSVVSPCRFLLFADDSKIFHTITSNNDCLTLQNTLDKFTKWCSAFNLSLNISKCKIMTFYYFKAVISFDYRLDGISIQRVSQVHDLGILFVPSLNFSPHIDYMTSKAFRALGFIRRHSTNFSSANCLLALYNALVRSVIEYGYIVWSPYTTVDNCRIDRVQNSFMRFAGYCLNIPHPPHDYGPVSQVLRLVPLSVRRDNFDITFIQRLIESQVDAPRLLGELNFRIPSNTRLQCNFYIPTSTSNFSRNAPLIRMMHNANNHIDY</sequence>
<keyword evidence="2" id="KW-0695">RNA-directed DNA polymerase</keyword>
<dbReference type="PANTHER" id="PTHR33332">
    <property type="entry name" value="REVERSE TRANSCRIPTASE DOMAIN-CONTAINING PROTEIN"/>
    <property type="match status" value="1"/>
</dbReference>
<evidence type="ECO:0000313" key="2">
    <source>
        <dbReference type="EMBL" id="KAF0773329.1"/>
    </source>
</evidence>
<proteinExistence type="predicted"/>
<dbReference type="Proteomes" id="UP000478052">
    <property type="component" value="Unassembled WGS sequence"/>
</dbReference>
<comment type="caution">
    <text evidence="2">The sequence shown here is derived from an EMBL/GenBank/DDBJ whole genome shotgun (WGS) entry which is preliminary data.</text>
</comment>
<dbReference type="EMBL" id="VUJU01000071">
    <property type="protein sequence ID" value="KAF0773329.1"/>
    <property type="molecule type" value="Genomic_DNA"/>
</dbReference>
<organism evidence="2 3">
    <name type="scientific">Aphis craccivora</name>
    <name type="common">Cowpea aphid</name>
    <dbReference type="NCBI Taxonomy" id="307492"/>
    <lineage>
        <taxon>Eukaryota</taxon>
        <taxon>Metazoa</taxon>
        <taxon>Ecdysozoa</taxon>
        <taxon>Arthropoda</taxon>
        <taxon>Hexapoda</taxon>
        <taxon>Insecta</taxon>
        <taxon>Pterygota</taxon>
        <taxon>Neoptera</taxon>
        <taxon>Paraneoptera</taxon>
        <taxon>Hemiptera</taxon>
        <taxon>Sternorrhyncha</taxon>
        <taxon>Aphidomorpha</taxon>
        <taxon>Aphidoidea</taxon>
        <taxon>Aphididae</taxon>
        <taxon>Aphidini</taxon>
        <taxon>Aphis</taxon>
        <taxon>Aphis</taxon>
    </lineage>
</organism>
<dbReference type="Pfam" id="PF00078">
    <property type="entry name" value="RVT_1"/>
    <property type="match status" value="1"/>
</dbReference>
<dbReference type="CDD" id="cd01650">
    <property type="entry name" value="RT_nLTR_like"/>
    <property type="match status" value="1"/>
</dbReference>
<dbReference type="PROSITE" id="PS50878">
    <property type="entry name" value="RT_POL"/>
    <property type="match status" value="1"/>
</dbReference>
<gene>
    <name evidence="2" type="ORF">FWK35_00006547</name>
</gene>
<reference evidence="2 3" key="1">
    <citation type="submission" date="2019-08" db="EMBL/GenBank/DDBJ databases">
        <title>Whole genome of Aphis craccivora.</title>
        <authorList>
            <person name="Voronova N.V."/>
            <person name="Shulinski R.S."/>
            <person name="Bandarenka Y.V."/>
            <person name="Zhorov D.G."/>
            <person name="Warner D."/>
        </authorList>
    </citation>
    <scope>NUCLEOTIDE SEQUENCE [LARGE SCALE GENOMIC DNA]</scope>
    <source>
        <strain evidence="2">180601</strain>
        <tissue evidence="2">Whole Body</tissue>
    </source>
</reference>
<dbReference type="OrthoDB" id="6629632at2759"/>
<keyword evidence="2" id="KW-0808">Transferase</keyword>
<dbReference type="AlphaFoldDB" id="A0A6G0ZP59"/>
<dbReference type="InterPro" id="IPR000477">
    <property type="entry name" value="RT_dom"/>
</dbReference>
<keyword evidence="3" id="KW-1185">Reference proteome</keyword>